<evidence type="ECO:0008006" key="3">
    <source>
        <dbReference type="Google" id="ProtNLM"/>
    </source>
</evidence>
<dbReference type="Gene3D" id="3.40.30.10">
    <property type="entry name" value="Glutaredoxin"/>
    <property type="match status" value="1"/>
</dbReference>
<dbReference type="Gene3D" id="1.20.1050.10">
    <property type="match status" value="1"/>
</dbReference>
<dbReference type="Proteomes" id="UP001165060">
    <property type="component" value="Unassembled WGS sequence"/>
</dbReference>
<name>A0ABQ6MPP1_9STRA</name>
<gene>
    <name evidence="1" type="ORF">TeGR_g13512</name>
</gene>
<protein>
    <recommendedName>
        <fullName evidence="3">Glutathione S-transferase</fullName>
    </recommendedName>
</protein>
<organism evidence="1 2">
    <name type="scientific">Tetraparma gracilis</name>
    <dbReference type="NCBI Taxonomy" id="2962635"/>
    <lineage>
        <taxon>Eukaryota</taxon>
        <taxon>Sar</taxon>
        <taxon>Stramenopiles</taxon>
        <taxon>Ochrophyta</taxon>
        <taxon>Bolidophyceae</taxon>
        <taxon>Parmales</taxon>
        <taxon>Triparmaceae</taxon>
        <taxon>Tetraparma</taxon>
    </lineage>
</organism>
<proteinExistence type="predicted"/>
<dbReference type="EMBL" id="BRYB01003096">
    <property type="protein sequence ID" value="GMI30358.1"/>
    <property type="molecule type" value="Genomic_DNA"/>
</dbReference>
<sequence>MQIAKATLSYFPLWAKGPASALALSHSNIPWSLNIPSDWATMKPLTQWSKLPILEITPSSGSSYKIGHEFAVLSHIGTLDPSLNPTPTDTVISNQLMCESDDIYAKLTKFQPTPKQREKCSPAELAALWTPSPEMNVHNREQGLHANLRLLDEFAASESSSPGSITTSGTSPGECKLYSTLRALAMIDGEVLSSYPALTDFYSKFGELEQTRSIVEGKQFHQYFIKP</sequence>
<keyword evidence="2" id="KW-1185">Reference proteome</keyword>
<accession>A0ABQ6MPP1</accession>
<evidence type="ECO:0000313" key="1">
    <source>
        <dbReference type="EMBL" id="GMI30358.1"/>
    </source>
</evidence>
<reference evidence="1 2" key="1">
    <citation type="journal article" date="2023" name="Commun. Biol.">
        <title>Genome analysis of Parmales, the sister group of diatoms, reveals the evolutionary specialization of diatoms from phago-mixotrophs to photoautotrophs.</title>
        <authorList>
            <person name="Ban H."/>
            <person name="Sato S."/>
            <person name="Yoshikawa S."/>
            <person name="Yamada K."/>
            <person name="Nakamura Y."/>
            <person name="Ichinomiya M."/>
            <person name="Sato N."/>
            <person name="Blanc-Mathieu R."/>
            <person name="Endo H."/>
            <person name="Kuwata A."/>
            <person name="Ogata H."/>
        </authorList>
    </citation>
    <scope>NUCLEOTIDE SEQUENCE [LARGE SCALE GENOMIC DNA]</scope>
</reference>
<evidence type="ECO:0000313" key="2">
    <source>
        <dbReference type="Proteomes" id="UP001165060"/>
    </source>
</evidence>
<comment type="caution">
    <text evidence="1">The sequence shown here is derived from an EMBL/GenBank/DDBJ whole genome shotgun (WGS) entry which is preliminary data.</text>
</comment>